<dbReference type="Proteomes" id="UP000198859">
    <property type="component" value="Chromosome I"/>
</dbReference>
<keyword evidence="4" id="KW-1185">Reference proteome</keyword>
<dbReference type="STRING" id="642780.SAMN04488570_3856"/>
<organism evidence="3 4">
    <name type="scientific">Nocardioides scoriae</name>
    <dbReference type="NCBI Taxonomy" id="642780"/>
    <lineage>
        <taxon>Bacteria</taxon>
        <taxon>Bacillati</taxon>
        <taxon>Actinomycetota</taxon>
        <taxon>Actinomycetes</taxon>
        <taxon>Propionibacteriales</taxon>
        <taxon>Nocardioidaceae</taxon>
        <taxon>Nocardioides</taxon>
    </lineage>
</organism>
<dbReference type="EMBL" id="LT629757">
    <property type="protein sequence ID" value="SDT21060.1"/>
    <property type="molecule type" value="Genomic_DNA"/>
</dbReference>
<feature type="transmembrane region" description="Helical" evidence="2">
    <location>
        <begin position="77"/>
        <end position="97"/>
    </location>
</feature>
<feature type="transmembrane region" description="Helical" evidence="2">
    <location>
        <begin position="29"/>
        <end position="57"/>
    </location>
</feature>
<evidence type="ECO:0000313" key="3">
    <source>
        <dbReference type="EMBL" id="SDT21060.1"/>
    </source>
</evidence>
<evidence type="ECO:0000256" key="1">
    <source>
        <dbReference type="SAM" id="MobiDB-lite"/>
    </source>
</evidence>
<dbReference type="RefSeq" id="WP_197681045.1">
    <property type="nucleotide sequence ID" value="NZ_LT629757.1"/>
</dbReference>
<keyword evidence="2" id="KW-0472">Membrane</keyword>
<evidence type="ECO:0000256" key="2">
    <source>
        <dbReference type="SAM" id="Phobius"/>
    </source>
</evidence>
<feature type="region of interest" description="Disordered" evidence="1">
    <location>
        <begin position="1"/>
        <end position="21"/>
    </location>
</feature>
<protein>
    <submittedName>
        <fullName evidence="3">Uncharacterized protein</fullName>
    </submittedName>
</protein>
<proteinExistence type="predicted"/>
<keyword evidence="2" id="KW-1133">Transmembrane helix</keyword>
<sequence length="103" mass="10551">MSDPRQVGAPHATLGAPVHDSPDPLRLCVLATVALLTWVLGPVAVLAFATLGAVGYVRARRGGLLRSRCRLGDTRLVIAYLVVVALAGAAGTAYALAGGHLRA</sequence>
<keyword evidence="2" id="KW-0812">Transmembrane</keyword>
<reference evidence="4" key="1">
    <citation type="submission" date="2016-10" db="EMBL/GenBank/DDBJ databases">
        <authorList>
            <person name="Varghese N."/>
            <person name="Submissions S."/>
        </authorList>
    </citation>
    <scope>NUCLEOTIDE SEQUENCE [LARGE SCALE GENOMIC DNA]</scope>
    <source>
        <strain evidence="4">DSM 22127</strain>
    </source>
</reference>
<name>A0A1H1YHU8_9ACTN</name>
<gene>
    <name evidence="3" type="ORF">SAMN04488570_3856</name>
</gene>
<dbReference type="AlphaFoldDB" id="A0A1H1YHU8"/>
<evidence type="ECO:0000313" key="4">
    <source>
        <dbReference type="Proteomes" id="UP000198859"/>
    </source>
</evidence>
<accession>A0A1H1YHU8</accession>